<dbReference type="PANTHER" id="PTHR46223">
    <property type="entry name" value="HISTONE-LYSINE N-METHYLTRANSFERASE SUV39H"/>
    <property type="match status" value="1"/>
</dbReference>
<keyword evidence="4" id="KW-0808">Transferase</keyword>
<keyword evidence="5" id="KW-0949">S-adenosyl-L-methionine</keyword>
<feature type="domain" description="Pre-SET" evidence="9">
    <location>
        <begin position="86"/>
        <end position="187"/>
    </location>
</feature>
<comment type="subcellular location">
    <subcellularLocation>
        <location evidence="1">Chromosome</location>
    </subcellularLocation>
</comment>
<dbReference type="GO" id="GO:0042054">
    <property type="term" value="F:histone methyltransferase activity"/>
    <property type="evidence" value="ECO:0007669"/>
    <property type="project" value="InterPro"/>
</dbReference>
<evidence type="ECO:0000259" key="10">
    <source>
        <dbReference type="PROSITE" id="PS50868"/>
    </source>
</evidence>
<dbReference type="GO" id="GO:0008270">
    <property type="term" value="F:zinc ion binding"/>
    <property type="evidence" value="ECO:0007669"/>
    <property type="project" value="InterPro"/>
</dbReference>
<dbReference type="InterPro" id="IPR050973">
    <property type="entry name" value="H3K9_Histone-Lys_N-MTase"/>
</dbReference>
<evidence type="ECO:0000313" key="12">
    <source>
        <dbReference type="Proteomes" id="UP000800041"/>
    </source>
</evidence>
<evidence type="ECO:0000256" key="3">
    <source>
        <dbReference type="ARBA" id="ARBA00022603"/>
    </source>
</evidence>
<dbReference type="PROSITE" id="PS50280">
    <property type="entry name" value="SET"/>
    <property type="match status" value="1"/>
</dbReference>
<evidence type="ECO:0000256" key="6">
    <source>
        <dbReference type="ARBA" id="ARBA00022723"/>
    </source>
</evidence>
<feature type="domain" description="Post-SET" evidence="10">
    <location>
        <begin position="338"/>
        <end position="354"/>
    </location>
</feature>
<evidence type="ECO:0000256" key="4">
    <source>
        <dbReference type="ARBA" id="ARBA00022679"/>
    </source>
</evidence>
<dbReference type="GO" id="GO:0032259">
    <property type="term" value="P:methylation"/>
    <property type="evidence" value="ECO:0007669"/>
    <property type="project" value="UniProtKB-KW"/>
</dbReference>
<dbReference type="InterPro" id="IPR003616">
    <property type="entry name" value="Post-SET_dom"/>
</dbReference>
<evidence type="ECO:0000256" key="1">
    <source>
        <dbReference type="ARBA" id="ARBA00004286"/>
    </source>
</evidence>
<dbReference type="PROSITE" id="PS50867">
    <property type="entry name" value="PRE_SET"/>
    <property type="match status" value="1"/>
</dbReference>
<gene>
    <name evidence="11" type="ORF">K402DRAFT_240709</name>
</gene>
<dbReference type="PANTHER" id="PTHR46223:SF3">
    <property type="entry name" value="HISTONE-LYSINE N-METHYLTRANSFERASE SET-23"/>
    <property type="match status" value="1"/>
</dbReference>
<dbReference type="AlphaFoldDB" id="A0A6G1GJY3"/>
<keyword evidence="12" id="KW-1185">Reference proteome</keyword>
<accession>A0A6G1GJY3</accession>
<dbReference type="InterPro" id="IPR046341">
    <property type="entry name" value="SET_dom_sf"/>
</dbReference>
<evidence type="ECO:0000256" key="2">
    <source>
        <dbReference type="ARBA" id="ARBA00022454"/>
    </source>
</evidence>
<dbReference type="OrthoDB" id="308383at2759"/>
<dbReference type="EMBL" id="ML977204">
    <property type="protein sequence ID" value="KAF1981221.1"/>
    <property type="molecule type" value="Genomic_DNA"/>
</dbReference>
<dbReference type="SUPFAM" id="SSF82199">
    <property type="entry name" value="SET domain"/>
    <property type="match status" value="1"/>
</dbReference>
<dbReference type="GO" id="GO:0005694">
    <property type="term" value="C:chromosome"/>
    <property type="evidence" value="ECO:0007669"/>
    <property type="project" value="UniProtKB-SubCell"/>
</dbReference>
<dbReference type="SMART" id="SM00317">
    <property type="entry name" value="SET"/>
    <property type="match status" value="1"/>
</dbReference>
<reference evidence="11" key="1">
    <citation type="journal article" date="2020" name="Stud. Mycol.">
        <title>101 Dothideomycetes genomes: a test case for predicting lifestyles and emergence of pathogens.</title>
        <authorList>
            <person name="Haridas S."/>
            <person name="Albert R."/>
            <person name="Binder M."/>
            <person name="Bloem J."/>
            <person name="Labutti K."/>
            <person name="Salamov A."/>
            <person name="Andreopoulos B."/>
            <person name="Baker S."/>
            <person name="Barry K."/>
            <person name="Bills G."/>
            <person name="Bluhm B."/>
            <person name="Cannon C."/>
            <person name="Castanera R."/>
            <person name="Culley D."/>
            <person name="Daum C."/>
            <person name="Ezra D."/>
            <person name="Gonzalez J."/>
            <person name="Henrissat B."/>
            <person name="Kuo A."/>
            <person name="Liang C."/>
            <person name="Lipzen A."/>
            <person name="Lutzoni F."/>
            <person name="Magnuson J."/>
            <person name="Mondo S."/>
            <person name="Nolan M."/>
            <person name="Ohm R."/>
            <person name="Pangilinan J."/>
            <person name="Park H.-J."/>
            <person name="Ramirez L."/>
            <person name="Alfaro M."/>
            <person name="Sun H."/>
            <person name="Tritt A."/>
            <person name="Yoshinaga Y."/>
            <person name="Zwiers L.-H."/>
            <person name="Turgeon B."/>
            <person name="Goodwin S."/>
            <person name="Spatafora J."/>
            <person name="Crous P."/>
            <person name="Grigoriev I."/>
        </authorList>
    </citation>
    <scope>NUCLEOTIDE SEQUENCE</scope>
    <source>
        <strain evidence="11">CBS 113979</strain>
    </source>
</reference>
<evidence type="ECO:0000313" key="11">
    <source>
        <dbReference type="EMBL" id="KAF1981221.1"/>
    </source>
</evidence>
<dbReference type="Pfam" id="PF00856">
    <property type="entry name" value="SET"/>
    <property type="match status" value="1"/>
</dbReference>
<organism evidence="11 12">
    <name type="scientific">Aulographum hederae CBS 113979</name>
    <dbReference type="NCBI Taxonomy" id="1176131"/>
    <lineage>
        <taxon>Eukaryota</taxon>
        <taxon>Fungi</taxon>
        <taxon>Dikarya</taxon>
        <taxon>Ascomycota</taxon>
        <taxon>Pezizomycotina</taxon>
        <taxon>Dothideomycetes</taxon>
        <taxon>Pleosporomycetidae</taxon>
        <taxon>Aulographales</taxon>
        <taxon>Aulographaceae</taxon>
    </lineage>
</organism>
<dbReference type="Gene3D" id="2.170.270.10">
    <property type="entry name" value="SET domain"/>
    <property type="match status" value="1"/>
</dbReference>
<sequence>MEIQGGARKVDATLIPTPAMESTAMRSATKDARKHIRAEFARRLREFPGACVALVNTRDHQTPPLNFRFIEKCVLGEGVYQAGDNTILGCTQCRPHMGQGIGCEYTQKCDCLEYAAVDERRLNEQQREMFERGETASLPKRFPYFGPTSATPGCLVKSYLDSRNCIYECNQRCPCGPICKSRVVQKGRQVELEIFKTVERGWGLRCNKIIRKGQFIDTYRGEIITNEEAEKREESSGASKESYLYNLDKFPEIEDPYVIDGEFMGGVTRFINHSCDPNCRQYTVSYNKNDARIYDLAFFAVRDIAAKEELTFDYLDKDEEEAGNDVVINGSQRQDGDDMFLCRCGAKNCRRTLWK</sequence>
<evidence type="ECO:0000259" key="8">
    <source>
        <dbReference type="PROSITE" id="PS50280"/>
    </source>
</evidence>
<keyword evidence="2" id="KW-0158">Chromosome</keyword>
<evidence type="ECO:0000259" key="9">
    <source>
        <dbReference type="PROSITE" id="PS50867"/>
    </source>
</evidence>
<evidence type="ECO:0000256" key="7">
    <source>
        <dbReference type="ARBA" id="ARBA00022833"/>
    </source>
</evidence>
<keyword evidence="3" id="KW-0489">Methyltransferase</keyword>
<dbReference type="InterPro" id="IPR001214">
    <property type="entry name" value="SET_dom"/>
</dbReference>
<dbReference type="Proteomes" id="UP000800041">
    <property type="component" value="Unassembled WGS sequence"/>
</dbReference>
<evidence type="ECO:0000256" key="5">
    <source>
        <dbReference type="ARBA" id="ARBA00022691"/>
    </source>
</evidence>
<keyword evidence="7" id="KW-0862">Zinc</keyword>
<dbReference type="InterPro" id="IPR007728">
    <property type="entry name" value="Pre-SET_dom"/>
</dbReference>
<proteinExistence type="predicted"/>
<name>A0A6G1GJY3_9PEZI</name>
<feature type="domain" description="SET" evidence="8">
    <location>
        <begin position="190"/>
        <end position="315"/>
    </location>
</feature>
<protein>
    <submittedName>
        <fullName evidence="11">SET domain-containing protein</fullName>
    </submittedName>
</protein>
<keyword evidence="6" id="KW-0479">Metal-binding</keyword>
<dbReference type="PROSITE" id="PS50868">
    <property type="entry name" value="POST_SET"/>
    <property type="match status" value="1"/>
</dbReference>
<dbReference type="GO" id="GO:0005634">
    <property type="term" value="C:nucleus"/>
    <property type="evidence" value="ECO:0007669"/>
    <property type="project" value="InterPro"/>
</dbReference>
<dbReference type="Pfam" id="PF05033">
    <property type="entry name" value="Pre-SET"/>
    <property type="match status" value="1"/>
</dbReference>